<dbReference type="Gene3D" id="3.20.20.140">
    <property type="entry name" value="Metal-dependent hydrolases"/>
    <property type="match status" value="2"/>
</dbReference>
<dbReference type="GO" id="GO:0046103">
    <property type="term" value="P:inosine biosynthetic process"/>
    <property type="evidence" value="ECO:0007669"/>
    <property type="project" value="TreeGrafter"/>
</dbReference>
<reference evidence="1 2" key="1">
    <citation type="submission" date="2018-08" db="EMBL/GenBank/DDBJ databases">
        <title>A genome reference for cultivated species of the human gut microbiota.</title>
        <authorList>
            <person name="Zou Y."/>
            <person name="Xue W."/>
            <person name="Luo G."/>
        </authorList>
    </citation>
    <scope>NUCLEOTIDE SEQUENCE [LARGE SCALE GENOMIC DNA]</scope>
    <source>
        <strain evidence="1 2">OM07-13</strain>
    </source>
</reference>
<dbReference type="GO" id="GO:0005829">
    <property type="term" value="C:cytosol"/>
    <property type="evidence" value="ECO:0007669"/>
    <property type="project" value="TreeGrafter"/>
</dbReference>
<dbReference type="GO" id="GO:0043103">
    <property type="term" value="P:hypoxanthine salvage"/>
    <property type="evidence" value="ECO:0007669"/>
    <property type="project" value="TreeGrafter"/>
</dbReference>
<protein>
    <submittedName>
        <fullName evidence="1">Uncharacterized protein</fullName>
    </submittedName>
</protein>
<dbReference type="SUPFAM" id="SSF51556">
    <property type="entry name" value="Metallo-dependent hydrolases"/>
    <property type="match status" value="1"/>
</dbReference>
<dbReference type="InterPro" id="IPR006330">
    <property type="entry name" value="Ado/ade_deaminase"/>
</dbReference>
<comment type="caution">
    <text evidence="1">The sequence shown here is derived from an EMBL/GenBank/DDBJ whole genome shotgun (WGS) entry which is preliminary data.</text>
</comment>
<dbReference type="GO" id="GO:0006154">
    <property type="term" value="P:adenosine catabolic process"/>
    <property type="evidence" value="ECO:0007669"/>
    <property type="project" value="TreeGrafter"/>
</dbReference>
<dbReference type="RefSeq" id="WP_117718838.1">
    <property type="nucleotide sequence ID" value="NZ_QSTP01000008.1"/>
</dbReference>
<sequence length="860" mass="102412">MDNLRAVIKNLFCHVSAEQIINEQIIYNKIEKSTFEQLGNSYIKGYSNDELDNMYSFWKSEFEWKICQLHMNKYRMVASDKNEMNVFDSLIAFDFAVLIEENGEPLCQYMDMLRWRDMIIPIEEDVFITSFLAMKDVMAKRHRRNFFWKPVIGNNNYSLNQLVSRGIAENHSHLKGAAPVFHLSWINLMNYVDNKSFRDALIKLDRDTLQKNVAYYSGYKEASLVLLWWQAALIRVGLFIYYKEEDAEIINYIVSNLRDVNRLRDNVDEIQALINHARELSEFSDYDYAISEKWLWNNEKSHLNEKFSGERHFMYRLFYDVYTSSDDYNIEFQLFYAYIVIKERIRGELIQSNYLVGFDNFKRFQDRKDVFVEKTRLEPIYIEMAVRDTILNQHIVSLESRIAPKDTVKELYDKILQYDKWSIRNCSDDEAQKIKDIHFYVIHFIKEWDQGIEEEFCDCRHALKRKSIRKQAVVIAKLREEAWEVGSRIKGIDASSSEIACRPEVFAQAFRFLKEHMPEDSYQYSTQDEYFNLRATYHVGEDFLDIVDGLRAIDETIHFLNMKCGDRLGHALALGVDIDEWYQGKSNRILITKQGYLDNVVWLYSKLRKYNIQGYDDVKSYLKKKFDELLYDVYSQNNIEKKEYEFSIQEYYDAWKLRSDDPKLYRTGDFDRDWIELETWDEYAVNLTFPRNYKIRYNPKIAYLYYMYHFNKEVRKAGNCVIEVKVNTAVIKAIKEVREKLCDEIATIGIGIETNPSSNCLIGTFKRYDKHPIIKWYNNGLIKDYQKVNDCPQIPVSINTDDQGVFATYIENEYAYLALALEKARDIDGNKLYKRDFILEWLEKIREMGIDQSFNMNKTQ</sequence>
<proteinExistence type="predicted"/>
<dbReference type="GO" id="GO:0004000">
    <property type="term" value="F:adenosine deaminase activity"/>
    <property type="evidence" value="ECO:0007669"/>
    <property type="project" value="TreeGrafter"/>
</dbReference>
<evidence type="ECO:0000313" key="2">
    <source>
        <dbReference type="Proteomes" id="UP000260758"/>
    </source>
</evidence>
<accession>A0A3E4Y9E5</accession>
<name>A0A3E4Y9E5_9FIRM</name>
<gene>
    <name evidence="1" type="ORF">DXB99_08995</name>
</gene>
<dbReference type="Proteomes" id="UP000260758">
    <property type="component" value="Unassembled WGS sequence"/>
</dbReference>
<dbReference type="AlphaFoldDB" id="A0A3E4Y9E5"/>
<organism evidence="1 2">
    <name type="scientific">Agathobacter rectalis</name>
    <dbReference type="NCBI Taxonomy" id="39491"/>
    <lineage>
        <taxon>Bacteria</taxon>
        <taxon>Bacillati</taxon>
        <taxon>Bacillota</taxon>
        <taxon>Clostridia</taxon>
        <taxon>Lachnospirales</taxon>
        <taxon>Lachnospiraceae</taxon>
        <taxon>Agathobacter</taxon>
    </lineage>
</organism>
<evidence type="ECO:0000313" key="1">
    <source>
        <dbReference type="EMBL" id="RGM71326.1"/>
    </source>
</evidence>
<dbReference type="InterPro" id="IPR032466">
    <property type="entry name" value="Metal_Hydrolase"/>
</dbReference>
<dbReference type="PANTHER" id="PTHR11409">
    <property type="entry name" value="ADENOSINE DEAMINASE"/>
    <property type="match status" value="1"/>
</dbReference>
<dbReference type="EMBL" id="QSTP01000008">
    <property type="protein sequence ID" value="RGM71326.1"/>
    <property type="molecule type" value="Genomic_DNA"/>
</dbReference>
<dbReference type="PANTHER" id="PTHR11409:SF43">
    <property type="entry name" value="ADENOSINE DEAMINASE"/>
    <property type="match status" value="1"/>
</dbReference>